<feature type="region of interest" description="Disordered" evidence="1">
    <location>
        <begin position="127"/>
        <end position="149"/>
    </location>
</feature>
<gene>
    <name evidence="2" type="ORF">JOF29_002349</name>
</gene>
<dbReference type="Proteomes" id="UP000755585">
    <property type="component" value="Unassembled WGS sequence"/>
</dbReference>
<name>A0ABS4UI76_9ACTN</name>
<evidence type="ECO:0000256" key="1">
    <source>
        <dbReference type="SAM" id="MobiDB-lite"/>
    </source>
</evidence>
<reference evidence="2 3" key="1">
    <citation type="submission" date="2021-03" db="EMBL/GenBank/DDBJ databases">
        <title>Sequencing the genomes of 1000 actinobacteria strains.</title>
        <authorList>
            <person name="Klenk H.-P."/>
        </authorList>
    </citation>
    <scope>NUCLEOTIDE SEQUENCE [LARGE SCALE GENOMIC DNA]</scope>
    <source>
        <strain evidence="2 3">DSM 18824</strain>
    </source>
</reference>
<evidence type="ECO:0000313" key="3">
    <source>
        <dbReference type="Proteomes" id="UP000755585"/>
    </source>
</evidence>
<dbReference type="EMBL" id="JAGINT010000001">
    <property type="protein sequence ID" value="MBP2351266.1"/>
    <property type="molecule type" value="Genomic_DNA"/>
</dbReference>
<protein>
    <submittedName>
        <fullName evidence="2">Uncharacterized protein</fullName>
    </submittedName>
</protein>
<comment type="caution">
    <text evidence="2">The sequence shown here is derived from an EMBL/GenBank/DDBJ whole genome shotgun (WGS) entry which is preliminary data.</text>
</comment>
<dbReference type="RefSeq" id="WP_209694197.1">
    <property type="nucleotide sequence ID" value="NZ_BAAAVU010000026.1"/>
</dbReference>
<feature type="compositionally biased region" description="Low complexity" evidence="1">
    <location>
        <begin position="139"/>
        <end position="149"/>
    </location>
</feature>
<proteinExistence type="predicted"/>
<sequence>MPLDIPAFNNAFNRAYERVHRGARPTDLAAEQQKLRALVPDDASEHDHTWTGQLVDDLAVPPPPPPERSELYKEAVRVHIAVYPPRGTSEEQIAMLEEGRRKIWELADRAEKDEQEDIRAMTEDLKSLEDWLRDPPFPLTDTPFPSSDG</sequence>
<organism evidence="2 3">
    <name type="scientific">Kribbella aluminosa</name>
    <dbReference type="NCBI Taxonomy" id="416017"/>
    <lineage>
        <taxon>Bacteria</taxon>
        <taxon>Bacillati</taxon>
        <taxon>Actinomycetota</taxon>
        <taxon>Actinomycetes</taxon>
        <taxon>Propionibacteriales</taxon>
        <taxon>Kribbellaceae</taxon>
        <taxon>Kribbella</taxon>
    </lineage>
</organism>
<evidence type="ECO:0000313" key="2">
    <source>
        <dbReference type="EMBL" id="MBP2351266.1"/>
    </source>
</evidence>
<accession>A0ABS4UI76</accession>
<keyword evidence="3" id="KW-1185">Reference proteome</keyword>